<name>W0A8D0_9SPHN</name>
<protein>
    <recommendedName>
        <fullName evidence="3">TonB C-terminal domain-containing protein</fullName>
    </recommendedName>
</protein>
<proteinExistence type="predicted"/>
<keyword evidence="2" id="KW-1185">Reference proteome</keyword>
<dbReference type="OrthoDB" id="7585155at2"/>
<reference evidence="1 2" key="1">
    <citation type="submission" date="2013-07" db="EMBL/GenBank/DDBJ databases">
        <title>Completed genome of Sphingomonas sanxanigenens NX02.</title>
        <authorList>
            <person name="Ma T."/>
            <person name="Huang H."/>
            <person name="Wu M."/>
            <person name="Li X."/>
            <person name="Li G."/>
        </authorList>
    </citation>
    <scope>NUCLEOTIDE SEQUENCE [LARGE SCALE GENOMIC DNA]</scope>
    <source>
        <strain evidence="1 2">NX02</strain>
    </source>
</reference>
<dbReference type="EMBL" id="CP006644">
    <property type="protein sequence ID" value="AHE52563.1"/>
    <property type="molecule type" value="Genomic_DNA"/>
</dbReference>
<gene>
    <name evidence="1" type="ORF">NX02_04050</name>
</gene>
<dbReference type="HOGENOM" id="CLU_1309457_0_0_5"/>
<dbReference type="STRING" id="1123269.NX02_04050"/>
<accession>W0A8D0</accession>
<dbReference type="Proteomes" id="UP000018851">
    <property type="component" value="Chromosome"/>
</dbReference>
<dbReference type="AlphaFoldDB" id="W0A8D0"/>
<sequence>MLSAVLFAAAANMIKPPTPIDPVNWIGASDYPADLELKDVVYTRFQLIVAADGSVQRCDITQPSGSQRLDQLVCAKMTERGHFAPATDQNGRPIASVFKRFVLWQRGSGTPLPREQTDFRLEVPHVPQGLPSPAIIALNVIISARGAIEACDGGSKPDEKPLAKIGCEHLAQRWHPVTVTDAEGAPLRVLHPVLVGFIEQEIRTDAPAKK</sequence>
<dbReference type="RefSeq" id="WP_025290864.1">
    <property type="nucleotide sequence ID" value="NZ_CP006644.1"/>
</dbReference>
<dbReference type="KEGG" id="ssan:NX02_04050"/>
<evidence type="ECO:0008006" key="3">
    <source>
        <dbReference type="Google" id="ProtNLM"/>
    </source>
</evidence>
<dbReference type="SUPFAM" id="SSF74653">
    <property type="entry name" value="TolA/TonB C-terminal domain"/>
    <property type="match status" value="1"/>
</dbReference>
<dbReference type="eggNOG" id="COG0810">
    <property type="taxonomic scope" value="Bacteria"/>
</dbReference>
<evidence type="ECO:0000313" key="2">
    <source>
        <dbReference type="Proteomes" id="UP000018851"/>
    </source>
</evidence>
<organism evidence="1 2">
    <name type="scientific">Sphingomonas sanxanigenens DSM 19645 = NX02</name>
    <dbReference type="NCBI Taxonomy" id="1123269"/>
    <lineage>
        <taxon>Bacteria</taxon>
        <taxon>Pseudomonadati</taxon>
        <taxon>Pseudomonadota</taxon>
        <taxon>Alphaproteobacteria</taxon>
        <taxon>Sphingomonadales</taxon>
        <taxon>Sphingomonadaceae</taxon>
        <taxon>Sphingomonas</taxon>
    </lineage>
</organism>
<evidence type="ECO:0000313" key="1">
    <source>
        <dbReference type="EMBL" id="AHE52563.1"/>
    </source>
</evidence>